<feature type="transmembrane region" description="Helical" evidence="1">
    <location>
        <begin position="269"/>
        <end position="288"/>
    </location>
</feature>
<keyword evidence="1" id="KW-0812">Transmembrane</keyword>
<dbReference type="KEGG" id="sami:SAMIE_1010060"/>
<dbReference type="EMBL" id="AP018664">
    <property type="protein sequence ID" value="BBD97505.1"/>
    <property type="molecule type" value="Genomic_DNA"/>
</dbReference>
<keyword evidence="1" id="KW-0472">Membrane</keyword>
<dbReference type="RefSeq" id="WP_066699566.1">
    <property type="nucleotide sequence ID" value="NZ_AP018664.1"/>
</dbReference>
<proteinExistence type="predicted"/>
<dbReference type="Pfam" id="PF01757">
    <property type="entry name" value="Acyl_transf_3"/>
    <property type="match status" value="1"/>
</dbReference>
<dbReference type="GO" id="GO:0016747">
    <property type="term" value="F:acyltransferase activity, transferring groups other than amino-acyl groups"/>
    <property type="evidence" value="ECO:0007669"/>
    <property type="project" value="InterPro"/>
</dbReference>
<evidence type="ECO:0000313" key="4">
    <source>
        <dbReference type="Proteomes" id="UP000279959"/>
    </source>
</evidence>
<feature type="transmembrane region" description="Helical" evidence="1">
    <location>
        <begin position="128"/>
        <end position="147"/>
    </location>
</feature>
<reference evidence="3 4" key="1">
    <citation type="submission" date="2018-05" db="EMBL/GenBank/DDBJ databases">
        <title>Complete Genome Sequence of the Nonylphenol-Degrading Bacterium Sphingobium amiense DSM 16289T.</title>
        <authorList>
            <person name="Ootsuka M."/>
            <person name="Nishizawa T."/>
            <person name="Ohta H."/>
        </authorList>
    </citation>
    <scope>NUCLEOTIDE SEQUENCE [LARGE SCALE GENOMIC DNA]</scope>
    <source>
        <strain evidence="3 4">DSM 16289</strain>
    </source>
</reference>
<keyword evidence="1" id="KW-1133">Transmembrane helix</keyword>
<feature type="transmembrane region" description="Helical" evidence="1">
    <location>
        <begin position="182"/>
        <end position="201"/>
    </location>
</feature>
<accession>A0A494WAK5</accession>
<evidence type="ECO:0000313" key="3">
    <source>
        <dbReference type="EMBL" id="BBD97505.1"/>
    </source>
</evidence>
<dbReference type="Proteomes" id="UP000279959">
    <property type="component" value="Chromosome"/>
</dbReference>
<evidence type="ECO:0000259" key="2">
    <source>
        <dbReference type="Pfam" id="PF01757"/>
    </source>
</evidence>
<feature type="transmembrane region" description="Helical" evidence="1">
    <location>
        <begin position="208"/>
        <end position="229"/>
    </location>
</feature>
<sequence length="322" mass="35360">MDNRGEQDGRPRPATERLDWVDVARGIGIVAVVVGHVWTRGSLRGAMYSFHMPLFFLLSGMLARPQPAGPFARRLAVTQMRPYAAWLLLLILADQIIERAKGGVPIFHRWPEDVLPILLGGSWLRGPFTIFWFVPCLVGARILFNLILSRSPDPFDRRWTLTLPPLLASAYVLGWWTQASPLGLLTVPMAVVLLWAGLVWGRVGWHRAMLLPLALLAIVGLAGLVPTLNMKAANYGAPLLSIAAGVATSLLIFRLSMGIAPFAAPLASLGRASLTIMYLHVAIIHYLTPYLGKPWLLVLALAGPWGLSILIARSPTARWWLA</sequence>
<protein>
    <submittedName>
        <fullName evidence="3">Glycosyl transferase</fullName>
    </submittedName>
</protein>
<dbReference type="AlphaFoldDB" id="A0A494WAK5"/>
<dbReference type="PANTHER" id="PTHR37312">
    <property type="entry name" value="MEMBRANE-BOUND ACYLTRANSFERASE YKRP-RELATED"/>
    <property type="match status" value="1"/>
</dbReference>
<feature type="transmembrane region" description="Helical" evidence="1">
    <location>
        <begin position="294"/>
        <end position="312"/>
    </location>
</feature>
<evidence type="ECO:0000256" key="1">
    <source>
        <dbReference type="SAM" id="Phobius"/>
    </source>
</evidence>
<organism evidence="3 4">
    <name type="scientific">Sphingobium amiense</name>
    <dbReference type="NCBI Taxonomy" id="135719"/>
    <lineage>
        <taxon>Bacteria</taxon>
        <taxon>Pseudomonadati</taxon>
        <taxon>Pseudomonadota</taxon>
        <taxon>Alphaproteobacteria</taxon>
        <taxon>Sphingomonadales</taxon>
        <taxon>Sphingomonadaceae</taxon>
        <taxon>Sphingobium</taxon>
    </lineage>
</organism>
<feature type="transmembrane region" description="Helical" evidence="1">
    <location>
        <begin position="159"/>
        <end position="176"/>
    </location>
</feature>
<name>A0A494WAK5_9SPHN</name>
<dbReference type="PANTHER" id="PTHR37312:SF1">
    <property type="entry name" value="MEMBRANE-BOUND ACYLTRANSFERASE YKRP-RELATED"/>
    <property type="match status" value="1"/>
</dbReference>
<feature type="transmembrane region" description="Helical" evidence="1">
    <location>
        <begin position="235"/>
        <end position="257"/>
    </location>
</feature>
<dbReference type="InterPro" id="IPR052734">
    <property type="entry name" value="Nod_factor_acetyltransferase"/>
</dbReference>
<keyword evidence="3" id="KW-0808">Transferase</keyword>
<feature type="transmembrane region" description="Helical" evidence="1">
    <location>
        <begin position="20"/>
        <end position="39"/>
    </location>
</feature>
<feature type="domain" description="Acyltransferase 3" evidence="2">
    <location>
        <begin position="19"/>
        <end position="305"/>
    </location>
</feature>
<keyword evidence="4" id="KW-1185">Reference proteome</keyword>
<dbReference type="InterPro" id="IPR002656">
    <property type="entry name" value="Acyl_transf_3_dom"/>
</dbReference>
<gene>
    <name evidence="3" type="ORF">SAMIE_1010060</name>
</gene>